<proteinExistence type="predicted"/>
<dbReference type="EMBL" id="HAEE01013878">
    <property type="protein sequence ID" value="SBR33928.1"/>
    <property type="molecule type" value="Transcribed_RNA"/>
</dbReference>
<feature type="non-terminal residue" evidence="1">
    <location>
        <position position="1"/>
    </location>
</feature>
<accession>A0A1A8KNV9</accession>
<feature type="non-terminal residue" evidence="1">
    <location>
        <position position="103"/>
    </location>
</feature>
<reference evidence="1" key="1">
    <citation type="submission" date="2016-05" db="EMBL/GenBank/DDBJ databases">
        <authorList>
            <person name="Lavstsen T."/>
            <person name="Jespersen J.S."/>
        </authorList>
    </citation>
    <scope>NUCLEOTIDE SEQUENCE</scope>
    <source>
        <tissue evidence="1">Brain</tissue>
    </source>
</reference>
<name>A0A1A8KNV9_NOTKU</name>
<sequence length="103" mass="11518">ILFTIYIYICTQLVKSLSRTWLQTSAGVSRARWRVITFTGKSTSERPRQEVGLFLAAATLFLFQPYSAVSIEERTIEALKNGTQAVIADGEIKTVYRISAAVE</sequence>
<dbReference type="AlphaFoldDB" id="A0A1A8KNV9"/>
<reference evidence="1" key="2">
    <citation type="submission" date="2016-06" db="EMBL/GenBank/DDBJ databases">
        <title>The genome of a short-lived fish provides insights into sex chromosome evolution and the genetic control of aging.</title>
        <authorList>
            <person name="Reichwald K."/>
            <person name="Felder M."/>
            <person name="Petzold A."/>
            <person name="Koch P."/>
            <person name="Groth M."/>
            <person name="Platzer M."/>
        </authorList>
    </citation>
    <scope>NUCLEOTIDE SEQUENCE</scope>
    <source>
        <tissue evidence="1">Brain</tissue>
    </source>
</reference>
<evidence type="ECO:0000313" key="1">
    <source>
        <dbReference type="EMBL" id="SBR33928.1"/>
    </source>
</evidence>
<organism evidence="1">
    <name type="scientific">Nothobranchius kuhntae</name>
    <name type="common">Beira killifish</name>
    <dbReference type="NCBI Taxonomy" id="321403"/>
    <lineage>
        <taxon>Eukaryota</taxon>
        <taxon>Metazoa</taxon>
        <taxon>Chordata</taxon>
        <taxon>Craniata</taxon>
        <taxon>Vertebrata</taxon>
        <taxon>Euteleostomi</taxon>
        <taxon>Actinopterygii</taxon>
        <taxon>Neopterygii</taxon>
        <taxon>Teleostei</taxon>
        <taxon>Neoteleostei</taxon>
        <taxon>Acanthomorphata</taxon>
        <taxon>Ovalentaria</taxon>
        <taxon>Atherinomorphae</taxon>
        <taxon>Cyprinodontiformes</taxon>
        <taxon>Nothobranchiidae</taxon>
        <taxon>Nothobranchius</taxon>
    </lineage>
</organism>
<protein>
    <submittedName>
        <fullName evidence="1">Uncharacterized protein</fullName>
    </submittedName>
</protein>
<gene>
    <name evidence="1" type="primary">Nfu_g_1_005748</name>
</gene>